<evidence type="ECO:0000313" key="8">
    <source>
        <dbReference type="Proteomes" id="UP000661894"/>
    </source>
</evidence>
<dbReference type="EMBL" id="JACSPO010000010">
    <property type="protein sequence ID" value="MBD8063397.1"/>
    <property type="molecule type" value="Genomic_DNA"/>
</dbReference>
<keyword evidence="2" id="KW-1003">Cell membrane</keyword>
<feature type="transmembrane region" description="Helical" evidence="6">
    <location>
        <begin position="144"/>
        <end position="167"/>
    </location>
</feature>
<proteinExistence type="predicted"/>
<keyword evidence="3 6" id="KW-0812">Transmembrane</keyword>
<comment type="caution">
    <text evidence="7">The sequence shown here is derived from an EMBL/GenBank/DDBJ whole genome shotgun (WGS) entry which is preliminary data.</text>
</comment>
<feature type="transmembrane region" description="Helical" evidence="6">
    <location>
        <begin position="105"/>
        <end position="124"/>
    </location>
</feature>
<protein>
    <recommendedName>
        <fullName evidence="9">Polysaccharide biosynthesis protein</fullName>
    </recommendedName>
</protein>
<organism evidence="7 8">
    <name type="scientific">Oceanitalea stevensii</name>
    <dbReference type="NCBI Taxonomy" id="2763072"/>
    <lineage>
        <taxon>Bacteria</taxon>
        <taxon>Bacillati</taxon>
        <taxon>Actinomycetota</taxon>
        <taxon>Actinomycetes</taxon>
        <taxon>Micrococcales</taxon>
        <taxon>Bogoriellaceae</taxon>
        <taxon>Georgenia</taxon>
    </lineage>
</organism>
<feature type="transmembrane region" description="Helical" evidence="6">
    <location>
        <begin position="262"/>
        <end position="284"/>
    </location>
</feature>
<dbReference type="InterPro" id="IPR050833">
    <property type="entry name" value="Poly_Biosynth_Transport"/>
</dbReference>
<feature type="transmembrane region" description="Helical" evidence="6">
    <location>
        <begin position="46"/>
        <end position="69"/>
    </location>
</feature>
<evidence type="ECO:0000313" key="7">
    <source>
        <dbReference type="EMBL" id="MBD8063397.1"/>
    </source>
</evidence>
<dbReference type="PANTHER" id="PTHR30250">
    <property type="entry name" value="PST FAMILY PREDICTED COLANIC ACID TRANSPORTER"/>
    <property type="match status" value="1"/>
</dbReference>
<dbReference type="Proteomes" id="UP000661894">
    <property type="component" value="Unassembled WGS sequence"/>
</dbReference>
<feature type="transmembrane region" description="Helical" evidence="6">
    <location>
        <begin position="219"/>
        <end position="242"/>
    </location>
</feature>
<evidence type="ECO:0000256" key="6">
    <source>
        <dbReference type="SAM" id="Phobius"/>
    </source>
</evidence>
<comment type="subcellular location">
    <subcellularLocation>
        <location evidence="1">Cell membrane</location>
        <topology evidence="1">Multi-pass membrane protein</topology>
    </subcellularLocation>
</comment>
<keyword evidence="8" id="KW-1185">Reference proteome</keyword>
<feature type="transmembrane region" description="Helical" evidence="6">
    <location>
        <begin position="179"/>
        <end position="198"/>
    </location>
</feature>
<feature type="transmembrane region" description="Helical" evidence="6">
    <location>
        <begin position="81"/>
        <end position="99"/>
    </location>
</feature>
<evidence type="ECO:0008006" key="9">
    <source>
        <dbReference type="Google" id="ProtNLM"/>
    </source>
</evidence>
<evidence type="ECO:0000256" key="5">
    <source>
        <dbReference type="ARBA" id="ARBA00023136"/>
    </source>
</evidence>
<accession>A0ABR8Z4Z9</accession>
<keyword evidence="4 6" id="KW-1133">Transmembrane helix</keyword>
<feature type="transmembrane region" description="Helical" evidence="6">
    <location>
        <begin position="315"/>
        <end position="337"/>
    </location>
</feature>
<reference evidence="7 8" key="1">
    <citation type="submission" date="2020-08" db="EMBL/GenBank/DDBJ databases">
        <title>A Genomic Blueprint of the Chicken Gut Microbiome.</title>
        <authorList>
            <person name="Gilroy R."/>
            <person name="Ravi A."/>
            <person name="Getino M."/>
            <person name="Pursley I."/>
            <person name="Horton D.L."/>
            <person name="Alikhan N.-F."/>
            <person name="Baker D."/>
            <person name="Gharbi K."/>
            <person name="Hall N."/>
            <person name="Watson M."/>
            <person name="Adriaenssens E.M."/>
            <person name="Foster-Nyarko E."/>
            <person name="Jarju S."/>
            <person name="Secka A."/>
            <person name="Antonio M."/>
            <person name="Oren A."/>
            <person name="Chaudhuri R."/>
            <person name="La Ragione R.M."/>
            <person name="Hildebrand F."/>
            <person name="Pallen M.J."/>
        </authorList>
    </citation>
    <scope>NUCLEOTIDE SEQUENCE [LARGE SCALE GENOMIC DNA]</scope>
    <source>
        <strain evidence="7 8">Sa1BUA1</strain>
    </source>
</reference>
<feature type="transmembrane region" description="Helical" evidence="6">
    <location>
        <begin position="291"/>
        <end position="309"/>
    </location>
</feature>
<gene>
    <name evidence="7" type="ORF">H9624_13815</name>
</gene>
<keyword evidence="5 6" id="KW-0472">Membrane</keyword>
<evidence type="ECO:0000256" key="2">
    <source>
        <dbReference type="ARBA" id="ARBA00022475"/>
    </source>
</evidence>
<sequence>MRNIYMSMRDRPGLSTFFSLRTVLSVVASGVVLAIAAIRSDIGVSIVGPVIAIKFFDSLTDICIGALHVNGRTSRVTASMYANAVGTAAGAGVVFYLSGDPIASLWASAVASALVFAYFGIPVLRAYRKPTPGGVRAGLTESGVIARSGLPLAVAESISTLLAYLPVLYLAETATQDDIGLFSTAMYVITFANLFYSSTQQVWLARLAQEHRAGRLRTAALPPLAAMTALGLLGASATFVFLPPLLPVIYGPEFGLTRSQVAPLAVAVLMLAFSYAANLLLLVLNRYRRQLYVAASALGVSLLTAFVLWDHGSIWAAGVLVATAACMRAVGAIAALLRAEK</sequence>
<evidence type="ECO:0000256" key="3">
    <source>
        <dbReference type="ARBA" id="ARBA00022692"/>
    </source>
</evidence>
<dbReference type="RefSeq" id="WP_251840495.1">
    <property type="nucleotide sequence ID" value="NZ_JACSPO010000010.1"/>
</dbReference>
<dbReference type="PANTHER" id="PTHR30250:SF11">
    <property type="entry name" value="O-ANTIGEN TRANSPORTER-RELATED"/>
    <property type="match status" value="1"/>
</dbReference>
<evidence type="ECO:0000256" key="4">
    <source>
        <dbReference type="ARBA" id="ARBA00022989"/>
    </source>
</evidence>
<evidence type="ECO:0000256" key="1">
    <source>
        <dbReference type="ARBA" id="ARBA00004651"/>
    </source>
</evidence>
<name>A0ABR8Z4Z9_9MICO</name>